<reference evidence="4 5" key="1">
    <citation type="journal article" date="2022" name="Int. J. Syst. Evol. Microbiol.">
        <title>Apilactobacillus apisilvae sp. nov., Nicolia spurrieriana gen. nov. sp. nov., Bombilactobacillus folatiphilus sp. nov. and Bombilactobacillus thymidiniphilus sp. nov., four new lactic acid bacterial isolates from stingless bees Tetragonula carbonaria and Austroplebeia australis.</title>
        <authorList>
            <person name="Oliphant S.A."/>
            <person name="Watson-Haigh N.S."/>
            <person name="Sumby K.M."/>
            <person name="Gardner J."/>
            <person name="Groom S."/>
            <person name="Jiranek V."/>
        </authorList>
    </citation>
    <scope>NUCLEOTIDE SEQUENCE [LARGE SCALE GENOMIC DNA]</scope>
    <source>
        <strain evidence="4 5">SG4_A1</strain>
    </source>
</reference>
<dbReference type="InterPro" id="IPR015797">
    <property type="entry name" value="NUDIX_hydrolase-like_dom_sf"/>
</dbReference>
<evidence type="ECO:0000313" key="5">
    <source>
        <dbReference type="Proteomes" id="UP000831947"/>
    </source>
</evidence>
<dbReference type="GO" id="GO:0016787">
    <property type="term" value="F:hydrolase activity"/>
    <property type="evidence" value="ECO:0007669"/>
    <property type="project" value="UniProtKB-KW"/>
</dbReference>
<sequence>MANVPINSEKGGFVSLKEQKLTTKRIFTGQILNLDLETVRLPNGATAEREVVHHHGAVAVLAVIADKLLLVRQWREPMQQITLEIPAGKIDPGKQDLQMEALRELNEETGYQVQKLTKVAGFYSTPGFSDEYLTIFQATGIKPAQKRLALDSDEFVEIELLTFAQVQEQIQQGIICDAKTLLAIFIWQQIRGENN</sequence>
<gene>
    <name evidence="4" type="ORF">MOO47_00830</name>
</gene>
<evidence type="ECO:0000313" key="4">
    <source>
        <dbReference type="EMBL" id="UQS83780.1"/>
    </source>
</evidence>
<dbReference type="SUPFAM" id="SSF55811">
    <property type="entry name" value="Nudix"/>
    <property type="match status" value="1"/>
</dbReference>
<dbReference type="PROSITE" id="PS51462">
    <property type="entry name" value="NUDIX"/>
    <property type="match status" value="1"/>
</dbReference>
<accession>A0ABY4PDH2</accession>
<proteinExistence type="predicted"/>
<protein>
    <submittedName>
        <fullName evidence="4">NUDIX hydrolase</fullName>
    </submittedName>
</protein>
<name>A0ABY4PDH2_9LACO</name>
<evidence type="ECO:0000259" key="3">
    <source>
        <dbReference type="PROSITE" id="PS51462"/>
    </source>
</evidence>
<dbReference type="PANTHER" id="PTHR11839">
    <property type="entry name" value="UDP/ADP-SUGAR PYROPHOSPHATASE"/>
    <property type="match status" value="1"/>
</dbReference>
<dbReference type="EMBL" id="CP093365">
    <property type="protein sequence ID" value="UQS83780.1"/>
    <property type="molecule type" value="Genomic_DNA"/>
</dbReference>
<dbReference type="Pfam" id="PF00293">
    <property type="entry name" value="NUDIX"/>
    <property type="match status" value="1"/>
</dbReference>
<dbReference type="PANTHER" id="PTHR11839:SF18">
    <property type="entry name" value="NUDIX HYDROLASE DOMAIN-CONTAINING PROTEIN"/>
    <property type="match status" value="1"/>
</dbReference>
<organism evidence="4 5">
    <name type="scientific">Bombilactobacillus thymidiniphilus</name>
    <dbReference type="NCBI Taxonomy" id="2923363"/>
    <lineage>
        <taxon>Bacteria</taxon>
        <taxon>Bacillati</taxon>
        <taxon>Bacillota</taxon>
        <taxon>Bacilli</taxon>
        <taxon>Lactobacillales</taxon>
        <taxon>Lactobacillaceae</taxon>
        <taxon>Bombilactobacillus</taxon>
    </lineage>
</organism>
<feature type="domain" description="Nudix hydrolase" evidence="3">
    <location>
        <begin position="53"/>
        <end position="183"/>
    </location>
</feature>
<dbReference type="Proteomes" id="UP000831947">
    <property type="component" value="Chromosome"/>
</dbReference>
<keyword evidence="2 4" id="KW-0378">Hydrolase</keyword>
<comment type="cofactor">
    <cofactor evidence="1">
        <name>Mg(2+)</name>
        <dbReference type="ChEBI" id="CHEBI:18420"/>
    </cofactor>
</comment>
<dbReference type="InterPro" id="IPR000086">
    <property type="entry name" value="NUDIX_hydrolase_dom"/>
</dbReference>
<keyword evidence="5" id="KW-1185">Reference proteome</keyword>
<dbReference type="RefSeq" id="WP_249512965.1">
    <property type="nucleotide sequence ID" value="NZ_CP093365.1"/>
</dbReference>
<dbReference type="CDD" id="cd03424">
    <property type="entry name" value="NUDIX_ADPRase_Nudt5_UGPPase_Nudt14"/>
    <property type="match status" value="1"/>
</dbReference>
<evidence type="ECO:0000256" key="1">
    <source>
        <dbReference type="ARBA" id="ARBA00001946"/>
    </source>
</evidence>
<evidence type="ECO:0000256" key="2">
    <source>
        <dbReference type="ARBA" id="ARBA00022801"/>
    </source>
</evidence>
<dbReference type="Gene3D" id="3.90.79.10">
    <property type="entry name" value="Nucleoside Triphosphate Pyrophosphohydrolase"/>
    <property type="match status" value="1"/>
</dbReference>